<feature type="chain" id="PRO_5047054896" evidence="1">
    <location>
        <begin position="21"/>
        <end position="330"/>
    </location>
</feature>
<accession>A0ABS8BX97</accession>
<dbReference type="CDD" id="cd14789">
    <property type="entry name" value="Tiki"/>
    <property type="match status" value="1"/>
</dbReference>
<evidence type="ECO:0000313" key="2">
    <source>
        <dbReference type="EMBL" id="MCB5200363.1"/>
    </source>
</evidence>
<protein>
    <submittedName>
        <fullName evidence="2">TraB/GumN family protein</fullName>
    </submittedName>
</protein>
<dbReference type="PANTHER" id="PTHR40590:SF1">
    <property type="entry name" value="CYTOPLASMIC PROTEIN"/>
    <property type="match status" value="1"/>
</dbReference>
<sequence>MRQLIPLTLMALVSATQAIAACAGDDVRTRLSAAERLEVTTAAAATPYGSGTIWTATRGDDRITIAGTMHLYDPRLAPIAVQLSPAITAADLLLVEAGPEEEAAMADAIASDPSLLFLTDGNSLTDLMEPEAFIALSRAVEARGLPAAAAAQMQPWYLSLTLAMPTCALADLQQGRQGLDAKLIDIALAADIDVQAVEPWDTIFSLMSADPIDDQIDALNLSFMPEDLANAMNATMLDSYFSGEIAELWELSRVVSRQVPGLAPEEADTLFAQMEDDLLTRRNLDWMPVIANAAEAHDTIVLAVGAGHLPGAQGVLRLLETDGWTITPGL</sequence>
<evidence type="ECO:0000313" key="3">
    <source>
        <dbReference type="Proteomes" id="UP001138961"/>
    </source>
</evidence>
<reference evidence="2" key="1">
    <citation type="submission" date="2021-10" db="EMBL/GenBank/DDBJ databases">
        <title>Loktanella gaetbuli sp. nov., isolated from a tidal flat.</title>
        <authorList>
            <person name="Park S."/>
            <person name="Yoon J.-H."/>
        </authorList>
    </citation>
    <scope>NUCLEOTIDE SEQUENCE</scope>
    <source>
        <strain evidence="2">TSTF-M6</strain>
    </source>
</reference>
<dbReference type="Pfam" id="PF01963">
    <property type="entry name" value="TraB_PrgY_gumN"/>
    <property type="match status" value="1"/>
</dbReference>
<name>A0ABS8BX97_9RHOB</name>
<feature type="signal peptide" evidence="1">
    <location>
        <begin position="1"/>
        <end position="20"/>
    </location>
</feature>
<dbReference type="Proteomes" id="UP001138961">
    <property type="component" value="Unassembled WGS sequence"/>
</dbReference>
<gene>
    <name evidence="2" type="ORF">LGQ03_14030</name>
</gene>
<dbReference type="PROSITE" id="PS51257">
    <property type="entry name" value="PROKAR_LIPOPROTEIN"/>
    <property type="match status" value="1"/>
</dbReference>
<organism evidence="2 3">
    <name type="scientific">Loktanella gaetbuli</name>
    <dbReference type="NCBI Taxonomy" id="2881335"/>
    <lineage>
        <taxon>Bacteria</taxon>
        <taxon>Pseudomonadati</taxon>
        <taxon>Pseudomonadota</taxon>
        <taxon>Alphaproteobacteria</taxon>
        <taxon>Rhodobacterales</taxon>
        <taxon>Roseobacteraceae</taxon>
        <taxon>Loktanella</taxon>
    </lineage>
</organism>
<dbReference type="EMBL" id="JAJATZ010000007">
    <property type="protein sequence ID" value="MCB5200363.1"/>
    <property type="molecule type" value="Genomic_DNA"/>
</dbReference>
<dbReference type="RefSeq" id="WP_226748901.1">
    <property type="nucleotide sequence ID" value="NZ_JAJATZ010000007.1"/>
</dbReference>
<keyword evidence="3" id="KW-1185">Reference proteome</keyword>
<proteinExistence type="predicted"/>
<dbReference type="InterPro" id="IPR047111">
    <property type="entry name" value="YbaP-like"/>
</dbReference>
<dbReference type="InterPro" id="IPR002816">
    <property type="entry name" value="TraB/PrgY/GumN_fam"/>
</dbReference>
<keyword evidence="1" id="KW-0732">Signal</keyword>
<comment type="caution">
    <text evidence="2">The sequence shown here is derived from an EMBL/GenBank/DDBJ whole genome shotgun (WGS) entry which is preliminary data.</text>
</comment>
<dbReference type="PANTHER" id="PTHR40590">
    <property type="entry name" value="CYTOPLASMIC PROTEIN-RELATED"/>
    <property type="match status" value="1"/>
</dbReference>
<evidence type="ECO:0000256" key="1">
    <source>
        <dbReference type="SAM" id="SignalP"/>
    </source>
</evidence>